<dbReference type="GO" id="GO:0016787">
    <property type="term" value="F:hydrolase activity"/>
    <property type="evidence" value="ECO:0007669"/>
    <property type="project" value="UniProtKB-KW"/>
</dbReference>
<dbReference type="PANTHER" id="PTHR11203:SF37">
    <property type="entry name" value="INTEGRATOR COMPLEX SUBUNIT 11"/>
    <property type="match status" value="1"/>
</dbReference>
<sequence>MEKVFPSIIHHGGAEGVTGSCHRYMANDTHHLLVDCGLFQGEDAGPSPLEQHQVTFDLSAVKALIVTHVHIDHIGRLPYLISAGFDGPIICTPASAKLLPLIIEDALRLGFTRDRRLIERFLSRVNDQLVPVEFDSWMPLPGTLDWKVRFQRAGHILGSAFVEIDLETGSERPHRTVFSGDLGTLDSALLPGPTSPERADILVIESTYGDRVHEDPSTRRERLKEVVAHALENRGTVLIPAFSIGRTQELLYEIEQIISDLATGVEDGAVDVVVDSPLAAKFNEVYRELLPLWDAEVGTGGVKLTSAAPARHPLSFSELTTIDSHQQHEQAVRVLASTHRPAIVIAASGMLAGGRVMNYLKAMIEDSIHDLLFVGYQAPGTLGAEIQRKGQGGQVRIDDQSYNIKMGVYTIGGFSAHADQKDLVAWVRGMKEPPGDVRVVHGVQKAREALAKILSQV</sequence>
<feature type="domain" description="Metallo-beta-lactamase" evidence="2">
    <location>
        <begin position="18"/>
        <end position="229"/>
    </location>
</feature>
<evidence type="ECO:0000259" key="2">
    <source>
        <dbReference type="SMART" id="SM00849"/>
    </source>
</evidence>
<dbReference type="Gene3D" id="3.40.50.10890">
    <property type="match status" value="1"/>
</dbReference>
<evidence type="ECO:0000256" key="1">
    <source>
        <dbReference type="ARBA" id="ARBA00022801"/>
    </source>
</evidence>
<name>A0AB38YJH9_9GAMM</name>
<dbReference type="InterPro" id="IPR036866">
    <property type="entry name" value="RibonucZ/Hydroxyglut_hydro"/>
</dbReference>
<dbReference type="GO" id="GO:0004521">
    <property type="term" value="F:RNA endonuclease activity"/>
    <property type="evidence" value="ECO:0007669"/>
    <property type="project" value="TreeGrafter"/>
</dbReference>
<dbReference type="SMART" id="SM01027">
    <property type="entry name" value="Beta-Casp"/>
    <property type="match status" value="1"/>
</dbReference>
<gene>
    <name evidence="4" type="ORF">NFC81_06575</name>
</gene>
<organism evidence="4">
    <name type="scientific">Salinispirillum sp. LH 10-3-1</name>
    <dbReference type="NCBI Taxonomy" id="2952525"/>
    <lineage>
        <taxon>Bacteria</taxon>
        <taxon>Pseudomonadati</taxon>
        <taxon>Pseudomonadota</taxon>
        <taxon>Gammaproteobacteria</taxon>
        <taxon>Oceanospirillales</taxon>
        <taxon>Saccharospirillaceae</taxon>
        <taxon>Salinispirillum</taxon>
    </lineage>
</organism>
<evidence type="ECO:0000313" key="4">
    <source>
        <dbReference type="EMBL" id="WLD59438.1"/>
    </source>
</evidence>
<dbReference type="InterPro" id="IPR001279">
    <property type="entry name" value="Metallo-B-lactamas"/>
</dbReference>
<protein>
    <submittedName>
        <fullName evidence="4">MBL fold metallo-hydrolase</fullName>
    </submittedName>
</protein>
<dbReference type="InterPro" id="IPR011108">
    <property type="entry name" value="RMMBL"/>
</dbReference>
<dbReference type="InterPro" id="IPR022712">
    <property type="entry name" value="Beta_Casp"/>
</dbReference>
<dbReference type="EMBL" id="CP101717">
    <property type="protein sequence ID" value="WLD59438.1"/>
    <property type="molecule type" value="Genomic_DNA"/>
</dbReference>
<dbReference type="AlphaFoldDB" id="A0AB38YJH9"/>
<dbReference type="RefSeq" id="WP_304996730.1">
    <property type="nucleotide sequence ID" value="NZ_CP101717.1"/>
</dbReference>
<dbReference type="CDD" id="cd16295">
    <property type="entry name" value="TTHA0252-CPSF-like_MBL-fold"/>
    <property type="match status" value="1"/>
</dbReference>
<dbReference type="SMART" id="SM00849">
    <property type="entry name" value="Lactamase_B"/>
    <property type="match status" value="1"/>
</dbReference>
<evidence type="ECO:0000259" key="3">
    <source>
        <dbReference type="SMART" id="SM01027"/>
    </source>
</evidence>
<dbReference type="Pfam" id="PF00753">
    <property type="entry name" value="Lactamase_B"/>
    <property type="match status" value="1"/>
</dbReference>
<feature type="domain" description="Beta-Casp" evidence="3">
    <location>
        <begin position="247"/>
        <end position="386"/>
    </location>
</feature>
<dbReference type="PANTHER" id="PTHR11203">
    <property type="entry name" value="CLEAVAGE AND POLYADENYLATION SPECIFICITY FACTOR FAMILY MEMBER"/>
    <property type="match status" value="1"/>
</dbReference>
<dbReference type="SUPFAM" id="SSF56281">
    <property type="entry name" value="Metallo-hydrolase/oxidoreductase"/>
    <property type="match status" value="1"/>
</dbReference>
<dbReference type="InterPro" id="IPR050698">
    <property type="entry name" value="MBL"/>
</dbReference>
<dbReference type="Pfam" id="PF10996">
    <property type="entry name" value="Beta-Casp"/>
    <property type="match status" value="1"/>
</dbReference>
<keyword evidence="1" id="KW-0378">Hydrolase</keyword>
<accession>A0AB38YJH9</accession>
<proteinExistence type="predicted"/>
<reference evidence="4" key="1">
    <citation type="submission" date="2022-07" db="EMBL/GenBank/DDBJ databases">
        <title>Complete genome sequence of Salinispirillum sp. LH10-3-1 capable of multiple carbohydrate inversion isolated from a soda lake.</title>
        <authorList>
            <person name="Liu J."/>
            <person name="Zhai Y."/>
            <person name="Zhang H."/>
            <person name="Yang H."/>
            <person name="Qu J."/>
            <person name="Li J."/>
        </authorList>
    </citation>
    <scope>NUCLEOTIDE SEQUENCE</scope>
    <source>
        <strain evidence="4">LH 10-3-1</strain>
    </source>
</reference>
<dbReference type="Gene3D" id="3.60.15.10">
    <property type="entry name" value="Ribonuclease Z/Hydroxyacylglutathione hydrolase-like"/>
    <property type="match status" value="1"/>
</dbReference>
<dbReference type="Pfam" id="PF07521">
    <property type="entry name" value="RMMBL"/>
    <property type="match status" value="1"/>
</dbReference>